<comment type="similarity">
    <text evidence="2">Belongs to the carotenoid oxygenase family.</text>
</comment>
<keyword evidence="8" id="KW-1185">Reference proteome</keyword>
<evidence type="ECO:0000313" key="7">
    <source>
        <dbReference type="EMBL" id="GAA0152137.1"/>
    </source>
</evidence>
<evidence type="ECO:0000256" key="1">
    <source>
        <dbReference type="ARBA" id="ARBA00001954"/>
    </source>
</evidence>
<sequence>MASSSKTIKQWKNEREILSQQIQDLELKVQQLSSESSSSITTPSIEGILNEFYTLGLQLFEAKSKEDFFTQTPIISKALINISPNLQNEASSDDDGLVKVKPKCKKGPQSRSVDAMVKKVFDLYKPPEGNLKYLQENFAPIRVETPPTTNITVTKGHIPSDLNGIMLRNGPDAQFDPEGHYNWYNR</sequence>
<evidence type="ECO:0000256" key="5">
    <source>
        <dbReference type="ARBA" id="ARBA00023004"/>
    </source>
</evidence>
<dbReference type="GO" id="GO:0046872">
    <property type="term" value="F:metal ion binding"/>
    <property type="evidence" value="ECO:0007669"/>
    <property type="project" value="UniProtKB-KW"/>
</dbReference>
<name>A0AAV3PK62_LITER</name>
<keyword evidence="6" id="KW-0175">Coiled coil</keyword>
<keyword evidence="3" id="KW-0479">Metal-binding</keyword>
<evidence type="ECO:0000313" key="8">
    <source>
        <dbReference type="Proteomes" id="UP001454036"/>
    </source>
</evidence>
<keyword evidence="5" id="KW-0408">Iron</keyword>
<keyword evidence="4" id="KW-0560">Oxidoreductase</keyword>
<accession>A0AAV3PK62</accession>
<organism evidence="7 8">
    <name type="scientific">Lithospermum erythrorhizon</name>
    <name type="common">Purple gromwell</name>
    <name type="synonym">Lithospermum officinale var. erythrorhizon</name>
    <dbReference type="NCBI Taxonomy" id="34254"/>
    <lineage>
        <taxon>Eukaryota</taxon>
        <taxon>Viridiplantae</taxon>
        <taxon>Streptophyta</taxon>
        <taxon>Embryophyta</taxon>
        <taxon>Tracheophyta</taxon>
        <taxon>Spermatophyta</taxon>
        <taxon>Magnoliopsida</taxon>
        <taxon>eudicotyledons</taxon>
        <taxon>Gunneridae</taxon>
        <taxon>Pentapetalae</taxon>
        <taxon>asterids</taxon>
        <taxon>lamiids</taxon>
        <taxon>Boraginales</taxon>
        <taxon>Boraginaceae</taxon>
        <taxon>Boraginoideae</taxon>
        <taxon>Lithospermeae</taxon>
        <taxon>Lithospermum</taxon>
    </lineage>
</organism>
<dbReference type="Proteomes" id="UP001454036">
    <property type="component" value="Unassembled WGS sequence"/>
</dbReference>
<reference evidence="7 8" key="1">
    <citation type="submission" date="2024-01" db="EMBL/GenBank/DDBJ databases">
        <title>The complete chloroplast genome sequence of Lithospermum erythrorhizon: insights into the phylogenetic relationship among Boraginaceae species and the maternal lineages of purple gromwells.</title>
        <authorList>
            <person name="Okada T."/>
            <person name="Watanabe K."/>
        </authorList>
    </citation>
    <scope>NUCLEOTIDE SEQUENCE [LARGE SCALE GENOMIC DNA]</scope>
</reference>
<evidence type="ECO:0000256" key="6">
    <source>
        <dbReference type="SAM" id="Coils"/>
    </source>
</evidence>
<evidence type="ECO:0000256" key="4">
    <source>
        <dbReference type="ARBA" id="ARBA00022964"/>
    </source>
</evidence>
<evidence type="ECO:0000256" key="3">
    <source>
        <dbReference type="ARBA" id="ARBA00022723"/>
    </source>
</evidence>
<feature type="coiled-coil region" evidence="6">
    <location>
        <begin position="1"/>
        <end position="35"/>
    </location>
</feature>
<evidence type="ECO:0000256" key="2">
    <source>
        <dbReference type="ARBA" id="ARBA00006787"/>
    </source>
</evidence>
<dbReference type="Pfam" id="PF03055">
    <property type="entry name" value="RPE65"/>
    <property type="match status" value="1"/>
</dbReference>
<keyword evidence="4" id="KW-0223">Dioxygenase</keyword>
<gene>
    <name evidence="7" type="ORF">LIER_10692</name>
</gene>
<dbReference type="EMBL" id="BAABME010001922">
    <property type="protein sequence ID" value="GAA0152137.1"/>
    <property type="molecule type" value="Genomic_DNA"/>
</dbReference>
<dbReference type="GO" id="GO:0016702">
    <property type="term" value="F:oxidoreductase activity, acting on single donors with incorporation of molecular oxygen, incorporation of two atoms of oxygen"/>
    <property type="evidence" value="ECO:0007669"/>
    <property type="project" value="InterPro"/>
</dbReference>
<comment type="cofactor">
    <cofactor evidence="1">
        <name>Fe(2+)</name>
        <dbReference type="ChEBI" id="CHEBI:29033"/>
    </cofactor>
</comment>
<dbReference type="InterPro" id="IPR004294">
    <property type="entry name" value="Carotenoid_Oase"/>
</dbReference>
<comment type="caution">
    <text evidence="7">The sequence shown here is derived from an EMBL/GenBank/DDBJ whole genome shotgun (WGS) entry which is preliminary data.</text>
</comment>
<dbReference type="AlphaFoldDB" id="A0AAV3PK62"/>
<proteinExistence type="inferred from homology"/>
<protein>
    <submittedName>
        <fullName evidence="7">Uncharacterized protein</fullName>
    </submittedName>
</protein>